<comment type="subcellular location">
    <subcellularLocation>
        <location evidence="1">Membrane</location>
        <topology evidence="1">Multi-pass membrane protein</topology>
    </subcellularLocation>
</comment>
<dbReference type="PROSITE" id="PS50893">
    <property type="entry name" value="ABC_TRANSPORTER_2"/>
    <property type="match status" value="1"/>
</dbReference>
<gene>
    <name evidence="11" type="ORF">DBRI00130_LOCUS10241</name>
</gene>
<dbReference type="AlphaFoldDB" id="A0A7S4V9W1"/>
<dbReference type="PANTHER" id="PTHR43394:SF1">
    <property type="entry name" value="ATP-BINDING CASSETTE SUB-FAMILY B MEMBER 10, MITOCHONDRIAL"/>
    <property type="match status" value="1"/>
</dbReference>
<dbReference type="PANTHER" id="PTHR43394">
    <property type="entry name" value="ATP-DEPENDENT PERMEASE MDL1, MITOCHONDRIAL"/>
    <property type="match status" value="1"/>
</dbReference>
<keyword evidence="4" id="KW-0067">ATP-binding</keyword>
<dbReference type="Pfam" id="PF00664">
    <property type="entry name" value="ABC_membrane"/>
    <property type="match status" value="1"/>
</dbReference>
<feature type="compositionally biased region" description="Basic and acidic residues" evidence="7">
    <location>
        <begin position="71"/>
        <end position="98"/>
    </location>
</feature>
<dbReference type="GO" id="GO:0016887">
    <property type="term" value="F:ATP hydrolysis activity"/>
    <property type="evidence" value="ECO:0007669"/>
    <property type="project" value="InterPro"/>
</dbReference>
<dbReference type="InterPro" id="IPR011527">
    <property type="entry name" value="ABC1_TM_dom"/>
</dbReference>
<keyword evidence="3" id="KW-0547">Nucleotide-binding</keyword>
<evidence type="ECO:0000256" key="4">
    <source>
        <dbReference type="ARBA" id="ARBA00022840"/>
    </source>
</evidence>
<evidence type="ECO:0000256" key="8">
    <source>
        <dbReference type="SAM" id="Phobius"/>
    </source>
</evidence>
<dbReference type="InterPro" id="IPR017871">
    <property type="entry name" value="ABC_transporter-like_CS"/>
</dbReference>
<evidence type="ECO:0000256" key="2">
    <source>
        <dbReference type="ARBA" id="ARBA00022692"/>
    </source>
</evidence>
<dbReference type="InterPro" id="IPR003439">
    <property type="entry name" value="ABC_transporter-like_ATP-bd"/>
</dbReference>
<reference evidence="11" key="1">
    <citation type="submission" date="2021-01" db="EMBL/GenBank/DDBJ databases">
        <authorList>
            <person name="Corre E."/>
            <person name="Pelletier E."/>
            <person name="Niang G."/>
            <person name="Scheremetjew M."/>
            <person name="Finn R."/>
            <person name="Kale V."/>
            <person name="Holt S."/>
            <person name="Cochrane G."/>
            <person name="Meng A."/>
            <person name="Brown T."/>
            <person name="Cohen L."/>
        </authorList>
    </citation>
    <scope>NUCLEOTIDE SEQUENCE</scope>
    <source>
        <strain evidence="11">GSO104</strain>
    </source>
</reference>
<dbReference type="EMBL" id="HBNS01012687">
    <property type="protein sequence ID" value="CAE4598347.1"/>
    <property type="molecule type" value="Transcribed_RNA"/>
</dbReference>
<feature type="domain" description="ABC transmembrane type-1" evidence="10">
    <location>
        <begin position="26"/>
        <end position="295"/>
    </location>
</feature>
<dbReference type="PROSITE" id="PS50929">
    <property type="entry name" value="ABC_TM1F"/>
    <property type="match status" value="1"/>
</dbReference>
<evidence type="ECO:0000256" key="5">
    <source>
        <dbReference type="ARBA" id="ARBA00022989"/>
    </source>
</evidence>
<feature type="transmembrane region" description="Helical" evidence="8">
    <location>
        <begin position="236"/>
        <end position="257"/>
    </location>
</feature>
<keyword evidence="5 8" id="KW-1133">Transmembrane helix</keyword>
<keyword evidence="6 8" id="KW-0472">Membrane</keyword>
<dbReference type="GO" id="GO:0005524">
    <property type="term" value="F:ATP binding"/>
    <property type="evidence" value="ECO:0007669"/>
    <property type="project" value="UniProtKB-KW"/>
</dbReference>
<protein>
    <recommendedName>
        <fullName evidence="12">ABC transporter</fullName>
    </recommendedName>
</protein>
<dbReference type="Gene3D" id="3.40.50.300">
    <property type="entry name" value="P-loop containing nucleotide triphosphate hydrolases"/>
    <property type="match status" value="1"/>
</dbReference>
<dbReference type="GO" id="GO:0016020">
    <property type="term" value="C:membrane"/>
    <property type="evidence" value="ECO:0007669"/>
    <property type="project" value="UniProtKB-SubCell"/>
</dbReference>
<dbReference type="InterPro" id="IPR003593">
    <property type="entry name" value="AAA+_ATPase"/>
</dbReference>
<sequence length="600" mass="64259">MGEQAANNTCQASDVMNCGGISYRSLAFVALGGGAASFLRTAMIHRAKDGIAGRLRSQAFRSVMTERDMEWFHSADTSQGEKKKKDENSSEKNKEKSKSSSNSSSPGAVGAILSEDVTKTAEAATTIFVDLLRSLCSCTFATINMLAISKSLFLLSVAVVPVVGAAAVVLNKFVKKMSSRLRELEATAASFAEERIAHVSTVRTCDRQWDEADAYEQLQNKCVQLGRAVSLARGGFMGFMFAATSSAFFLVFHYGGSAVAEGLMTNGDITTFATFTFMLGLGTGGIFRAMSDVVQGLVSADRVYSLILAGGTEGTDLNVPTSDQACDNGKVAHGIDHHEANLISFQSVSFAYASDTSKLILHDVSFSLQRGQVVALVGKNGAGKSTIASLLGAIYRPKTGKILVSKGGEGVTEQKVDLHSLDRATQSRLIQLVPQHPAFFDTTIWDNVTYSNRYATQGQVRNALRLANCDDFISRLEGGLSFVVGRNGVRLSGGQRQRLALARAILTDPCLLVLDEPTSSLDAEGETAVSDAVLACRGCGPNKNSQHGKGLLLITHRASSLKLADEIIVLKRGRVVERGTYDDLYSNDKSELRALMPKLL</sequence>
<dbReference type="Pfam" id="PF00005">
    <property type="entry name" value="ABC_tran"/>
    <property type="match status" value="1"/>
</dbReference>
<evidence type="ECO:0000256" key="6">
    <source>
        <dbReference type="ARBA" id="ARBA00023136"/>
    </source>
</evidence>
<keyword evidence="2 8" id="KW-0812">Transmembrane</keyword>
<dbReference type="GO" id="GO:0015421">
    <property type="term" value="F:ABC-type oligopeptide transporter activity"/>
    <property type="evidence" value="ECO:0007669"/>
    <property type="project" value="TreeGrafter"/>
</dbReference>
<feature type="transmembrane region" description="Helical" evidence="8">
    <location>
        <begin position="152"/>
        <end position="174"/>
    </location>
</feature>
<dbReference type="InterPro" id="IPR027417">
    <property type="entry name" value="P-loop_NTPase"/>
</dbReference>
<organism evidence="11">
    <name type="scientific">Ditylum brightwellii</name>
    <dbReference type="NCBI Taxonomy" id="49249"/>
    <lineage>
        <taxon>Eukaryota</taxon>
        <taxon>Sar</taxon>
        <taxon>Stramenopiles</taxon>
        <taxon>Ochrophyta</taxon>
        <taxon>Bacillariophyta</taxon>
        <taxon>Mediophyceae</taxon>
        <taxon>Lithodesmiophycidae</taxon>
        <taxon>Lithodesmiales</taxon>
        <taxon>Lithodesmiaceae</taxon>
        <taxon>Ditylum</taxon>
    </lineage>
</organism>
<dbReference type="Gene3D" id="1.20.1560.10">
    <property type="entry name" value="ABC transporter type 1, transmembrane domain"/>
    <property type="match status" value="1"/>
</dbReference>
<feature type="region of interest" description="Disordered" evidence="7">
    <location>
        <begin position="71"/>
        <end position="108"/>
    </location>
</feature>
<evidence type="ECO:0000256" key="7">
    <source>
        <dbReference type="SAM" id="MobiDB-lite"/>
    </source>
</evidence>
<evidence type="ECO:0000256" key="3">
    <source>
        <dbReference type="ARBA" id="ARBA00022741"/>
    </source>
</evidence>
<accession>A0A7S4V9W1</accession>
<proteinExistence type="predicted"/>
<evidence type="ECO:0000259" key="10">
    <source>
        <dbReference type="PROSITE" id="PS50929"/>
    </source>
</evidence>
<dbReference type="SUPFAM" id="SSF52540">
    <property type="entry name" value="P-loop containing nucleoside triphosphate hydrolases"/>
    <property type="match status" value="1"/>
</dbReference>
<evidence type="ECO:0000313" key="11">
    <source>
        <dbReference type="EMBL" id="CAE4598347.1"/>
    </source>
</evidence>
<evidence type="ECO:0008006" key="12">
    <source>
        <dbReference type="Google" id="ProtNLM"/>
    </source>
</evidence>
<dbReference type="InterPro" id="IPR039421">
    <property type="entry name" value="Type_1_exporter"/>
</dbReference>
<feature type="domain" description="ABC transporter" evidence="9">
    <location>
        <begin position="343"/>
        <end position="597"/>
    </location>
</feature>
<dbReference type="SMART" id="SM00382">
    <property type="entry name" value="AAA"/>
    <property type="match status" value="1"/>
</dbReference>
<feature type="transmembrane region" description="Helical" evidence="8">
    <location>
        <begin position="269"/>
        <end position="287"/>
    </location>
</feature>
<dbReference type="SUPFAM" id="SSF90123">
    <property type="entry name" value="ABC transporter transmembrane region"/>
    <property type="match status" value="1"/>
</dbReference>
<dbReference type="PROSITE" id="PS00211">
    <property type="entry name" value="ABC_TRANSPORTER_1"/>
    <property type="match status" value="1"/>
</dbReference>
<evidence type="ECO:0000259" key="9">
    <source>
        <dbReference type="PROSITE" id="PS50893"/>
    </source>
</evidence>
<name>A0A7S4V9W1_9STRA</name>
<evidence type="ECO:0000256" key="1">
    <source>
        <dbReference type="ARBA" id="ARBA00004141"/>
    </source>
</evidence>
<dbReference type="InterPro" id="IPR036640">
    <property type="entry name" value="ABC1_TM_sf"/>
</dbReference>